<keyword evidence="2" id="KW-1003">Cell membrane</keyword>
<evidence type="ECO:0000256" key="1">
    <source>
        <dbReference type="ARBA" id="ARBA00004651"/>
    </source>
</evidence>
<feature type="transmembrane region" description="Helical" evidence="6">
    <location>
        <begin position="176"/>
        <end position="193"/>
    </location>
</feature>
<keyword evidence="4 6" id="KW-1133">Transmembrane helix</keyword>
<feature type="domain" description="Membrane transport protein MMPL" evidence="7">
    <location>
        <begin position="76"/>
        <end position="329"/>
    </location>
</feature>
<feature type="domain" description="Membrane transport protein MMPL" evidence="7">
    <location>
        <begin position="418"/>
        <end position="672"/>
    </location>
</feature>
<evidence type="ECO:0000313" key="8">
    <source>
        <dbReference type="EMBL" id="SCY51569.1"/>
    </source>
</evidence>
<keyword evidence="3 6" id="KW-0812">Transmembrane</keyword>
<feature type="transmembrane region" description="Helical" evidence="6">
    <location>
        <begin position="650"/>
        <end position="673"/>
    </location>
</feature>
<feature type="transmembrane region" description="Helical" evidence="6">
    <location>
        <begin position="225"/>
        <end position="247"/>
    </location>
</feature>
<reference evidence="9" key="1">
    <citation type="submission" date="2016-10" db="EMBL/GenBank/DDBJ databases">
        <authorList>
            <person name="Varghese N."/>
            <person name="Submissions S."/>
        </authorList>
    </citation>
    <scope>NUCLEOTIDE SEQUENCE [LARGE SCALE GENOMIC DNA]</scope>
    <source>
        <strain evidence="9">XBD2006</strain>
    </source>
</reference>
<dbReference type="InterPro" id="IPR004869">
    <property type="entry name" value="MMPL_dom"/>
</dbReference>
<evidence type="ECO:0000259" key="7">
    <source>
        <dbReference type="Pfam" id="PF03176"/>
    </source>
</evidence>
<sequence>MKKISRIIVKLRYLILLVAIGLLIPAAIGYINTRVNYDILSYLPKDIETMKGQDILLDQFGTGSFVLYVTEGMEEKDVAALKAKIEQVDHVENVLWYDSLMDLSIPMSMLPSDVYDAFNSGDATMMFIVFDDGTSADTTLEAVENIRKISNEQCFMSGMSAIVADLKSITISETPIYVVMAVVLAVIVLSITMDSYLIPVFFLLSIGMAIVYNMGTNVFNGEISFITQALSAVLQLGVTMDYSIFLWHSYQEELEKNDNRNDAMANAIAATFKSVVGSSITSIAGFLALCFMTFTLGTDLGIVMAKGVIFGVVGCVTILPSMILIFDKAIEKTKHKPLLPEFVRIPKMVAKHYLVFFIIFLALIFPAVYGNNRTKVYYNLTDTLPDKLGSIQGSKEIDEKFDMNSAYMILVDKNLDSVSMNKMIKELKNTDGIISVLGTDAIMGPAFPKEFIPEEYFDALESDDWKVVLLTTDYRVASNEINAQIDEVQRIVKGYDKKAMVVGESPCTKDLIDITDHDFKVVNAVSIGFVFLIIALVLKSLSLPFILVAVIEFAIFVNMGIPYYTGTVIPFISSVVIGTIQLGATVDYAILMTTRYLSERNAGHDKKEATLITLTTCMKSVIVSALSFFAATFGVGLISSVDMIGSLCGLMSRGAIISMFTVLLVLPAMYMIFDKIIIKTTLGVNPGAKSQDKITDCVNKIA</sequence>
<keyword evidence="5 6" id="KW-0472">Membrane</keyword>
<feature type="transmembrane region" description="Helical" evidence="6">
    <location>
        <begin position="611"/>
        <end position="638"/>
    </location>
</feature>
<feature type="transmembrane region" description="Helical" evidence="6">
    <location>
        <begin position="545"/>
        <end position="565"/>
    </location>
</feature>
<name>A0A1G5GJR1_9FIRM</name>
<organism evidence="8 9">
    <name type="scientific">Butyrivibrio hungatei</name>
    <dbReference type="NCBI Taxonomy" id="185008"/>
    <lineage>
        <taxon>Bacteria</taxon>
        <taxon>Bacillati</taxon>
        <taxon>Bacillota</taxon>
        <taxon>Clostridia</taxon>
        <taxon>Lachnospirales</taxon>
        <taxon>Lachnospiraceae</taxon>
        <taxon>Butyrivibrio</taxon>
    </lineage>
</organism>
<evidence type="ECO:0000313" key="9">
    <source>
        <dbReference type="Proteomes" id="UP000183047"/>
    </source>
</evidence>
<keyword evidence="9" id="KW-1185">Reference proteome</keyword>
<evidence type="ECO:0000256" key="2">
    <source>
        <dbReference type="ARBA" id="ARBA00022475"/>
    </source>
</evidence>
<feature type="transmembrane region" description="Helical" evidence="6">
    <location>
        <begin position="353"/>
        <end position="370"/>
    </location>
</feature>
<dbReference type="InterPro" id="IPR050545">
    <property type="entry name" value="Mycobact_MmpL"/>
</dbReference>
<dbReference type="PANTHER" id="PTHR33406">
    <property type="entry name" value="MEMBRANE PROTEIN MJ1562-RELATED"/>
    <property type="match status" value="1"/>
</dbReference>
<evidence type="ECO:0000256" key="5">
    <source>
        <dbReference type="ARBA" id="ARBA00023136"/>
    </source>
</evidence>
<feature type="transmembrane region" description="Helical" evidence="6">
    <location>
        <begin position="521"/>
        <end position="538"/>
    </location>
</feature>
<evidence type="ECO:0000256" key="3">
    <source>
        <dbReference type="ARBA" id="ARBA00022692"/>
    </source>
</evidence>
<evidence type="ECO:0000256" key="4">
    <source>
        <dbReference type="ARBA" id="ARBA00022989"/>
    </source>
</evidence>
<dbReference type="SUPFAM" id="SSF82866">
    <property type="entry name" value="Multidrug efflux transporter AcrB transmembrane domain"/>
    <property type="match status" value="2"/>
</dbReference>
<dbReference type="EMBL" id="FMUR01000021">
    <property type="protein sequence ID" value="SCY51569.1"/>
    <property type="molecule type" value="Genomic_DNA"/>
</dbReference>
<gene>
    <name evidence="8" type="ORF">SAMN02910451_02902</name>
</gene>
<feature type="transmembrane region" description="Helical" evidence="6">
    <location>
        <begin position="571"/>
        <end position="591"/>
    </location>
</feature>
<dbReference type="RefSeq" id="WP_074463291.1">
    <property type="nucleotide sequence ID" value="NZ_FMUR01000021.1"/>
</dbReference>
<dbReference type="STRING" id="185008.bhn_I0661"/>
<feature type="transmembrane region" description="Helical" evidence="6">
    <location>
        <begin position="200"/>
        <end position="219"/>
    </location>
</feature>
<feature type="transmembrane region" description="Helical" evidence="6">
    <location>
        <begin position="268"/>
        <end position="294"/>
    </location>
</feature>
<dbReference type="Pfam" id="PF03176">
    <property type="entry name" value="MMPL"/>
    <property type="match status" value="2"/>
</dbReference>
<evidence type="ECO:0000256" key="6">
    <source>
        <dbReference type="SAM" id="Phobius"/>
    </source>
</evidence>
<dbReference type="PANTHER" id="PTHR33406:SF13">
    <property type="entry name" value="MEMBRANE PROTEIN YDFJ"/>
    <property type="match status" value="1"/>
</dbReference>
<comment type="subcellular location">
    <subcellularLocation>
        <location evidence="1">Cell membrane</location>
        <topology evidence="1">Multi-pass membrane protein</topology>
    </subcellularLocation>
</comment>
<dbReference type="GO" id="GO:0005886">
    <property type="term" value="C:plasma membrane"/>
    <property type="evidence" value="ECO:0007669"/>
    <property type="project" value="UniProtKB-SubCell"/>
</dbReference>
<feature type="transmembrane region" description="Helical" evidence="6">
    <location>
        <begin position="300"/>
        <end position="326"/>
    </location>
</feature>
<dbReference type="Gene3D" id="1.20.1640.10">
    <property type="entry name" value="Multidrug efflux transporter AcrB transmembrane domain"/>
    <property type="match status" value="2"/>
</dbReference>
<proteinExistence type="predicted"/>
<dbReference type="Proteomes" id="UP000183047">
    <property type="component" value="Unassembled WGS sequence"/>
</dbReference>
<protein>
    <recommendedName>
        <fullName evidence="7">Membrane transport protein MMPL domain-containing protein</fullName>
    </recommendedName>
</protein>
<accession>A0A1G5GJR1</accession>
<dbReference type="AlphaFoldDB" id="A0A1G5GJR1"/>
<dbReference type="OrthoDB" id="9782006at2"/>